<name>A0A0R2S9I9_9GAMM</name>
<evidence type="ECO:0000313" key="1">
    <source>
        <dbReference type="EMBL" id="KRO71596.1"/>
    </source>
</evidence>
<dbReference type="SUPFAM" id="SSF81901">
    <property type="entry name" value="HCP-like"/>
    <property type="match status" value="1"/>
</dbReference>
<protein>
    <recommendedName>
        <fullName evidence="3">Sel1 repeat family protein</fullName>
    </recommendedName>
</protein>
<sequence length="202" mass="21507">MAPNRSRASSSIRATLTACLAIAFLGSAHSRADYEQGVNAAFEGDYATAYREFSIAAEEGLALAQYNLGILFFTGQGVERDAEAAYRWTAAAAAQGHIAAQFNLATLLITGEGTAKDVESAVEWYSQAAKAGHPEAASELASLYSDGSDVDRDRVTAHAWAEYAVLNKAEGAAALLKSIERKLDAAELSAARRLFAQWQIGR</sequence>
<dbReference type="PANTHER" id="PTHR11102">
    <property type="entry name" value="SEL-1-LIKE PROTEIN"/>
    <property type="match status" value="1"/>
</dbReference>
<comment type="caution">
    <text evidence="1">The sequence shown here is derived from an EMBL/GenBank/DDBJ whole genome shotgun (WGS) entry which is preliminary data.</text>
</comment>
<gene>
    <name evidence="1" type="ORF">ABR69_00785</name>
</gene>
<dbReference type="InterPro" id="IPR006597">
    <property type="entry name" value="Sel1-like"/>
</dbReference>
<dbReference type="InterPro" id="IPR050767">
    <property type="entry name" value="Sel1_AlgK"/>
</dbReference>
<accession>A0A0R2S9I9</accession>
<dbReference type="SMART" id="SM00671">
    <property type="entry name" value="SEL1"/>
    <property type="match status" value="4"/>
</dbReference>
<dbReference type="InterPro" id="IPR011990">
    <property type="entry name" value="TPR-like_helical_dom_sf"/>
</dbReference>
<dbReference type="Pfam" id="PF08238">
    <property type="entry name" value="Sel1"/>
    <property type="match status" value="3"/>
</dbReference>
<dbReference type="AlphaFoldDB" id="A0A0R2S9I9"/>
<dbReference type="EMBL" id="LIBB01000160">
    <property type="protein sequence ID" value="KRO71596.1"/>
    <property type="molecule type" value="Genomic_DNA"/>
</dbReference>
<organism evidence="1 2">
    <name type="scientific">OM182 bacterium BACL3 MAG-120507-bin80</name>
    <dbReference type="NCBI Taxonomy" id="1655577"/>
    <lineage>
        <taxon>Bacteria</taxon>
        <taxon>Pseudomonadati</taxon>
        <taxon>Pseudomonadota</taxon>
        <taxon>Gammaproteobacteria</taxon>
        <taxon>OMG group</taxon>
        <taxon>OM182 clade</taxon>
    </lineage>
</organism>
<dbReference type="Gene3D" id="1.25.40.10">
    <property type="entry name" value="Tetratricopeptide repeat domain"/>
    <property type="match status" value="1"/>
</dbReference>
<evidence type="ECO:0000313" key="2">
    <source>
        <dbReference type="Proteomes" id="UP000051934"/>
    </source>
</evidence>
<evidence type="ECO:0008006" key="3">
    <source>
        <dbReference type="Google" id="ProtNLM"/>
    </source>
</evidence>
<dbReference type="Proteomes" id="UP000051934">
    <property type="component" value="Unassembled WGS sequence"/>
</dbReference>
<proteinExistence type="predicted"/>
<reference evidence="1 2" key="1">
    <citation type="submission" date="2015-10" db="EMBL/GenBank/DDBJ databases">
        <title>Metagenome-Assembled Genomes uncover a global brackish microbiome.</title>
        <authorList>
            <person name="Hugerth L.W."/>
            <person name="Larsson J."/>
            <person name="Alneberg J."/>
            <person name="Lindh M.V."/>
            <person name="Legrand C."/>
            <person name="Pinhassi J."/>
            <person name="Andersson A.F."/>
        </authorList>
    </citation>
    <scope>NUCLEOTIDE SEQUENCE [LARGE SCALE GENOMIC DNA]</scope>
    <source>
        <strain evidence="1">BACL4 MAG-120507-bin80</strain>
    </source>
</reference>
<dbReference type="PANTHER" id="PTHR11102:SF160">
    <property type="entry name" value="ERAD-ASSOCIATED E3 UBIQUITIN-PROTEIN LIGASE COMPONENT HRD3"/>
    <property type="match status" value="1"/>
</dbReference>